<name>A0ABP3LZT4_9BURK</name>
<keyword evidence="1" id="KW-0479">Metal-binding</keyword>
<keyword evidence="4" id="KW-1185">Reference proteome</keyword>
<organism evidence="3 4">
    <name type="scientific">Pigmentiphaga daeguensis</name>
    <dbReference type="NCBI Taxonomy" id="414049"/>
    <lineage>
        <taxon>Bacteria</taxon>
        <taxon>Pseudomonadati</taxon>
        <taxon>Pseudomonadota</taxon>
        <taxon>Betaproteobacteria</taxon>
        <taxon>Burkholderiales</taxon>
        <taxon>Alcaligenaceae</taxon>
        <taxon>Pigmentiphaga</taxon>
    </lineage>
</organism>
<evidence type="ECO:0000259" key="2">
    <source>
        <dbReference type="Pfam" id="PF01557"/>
    </source>
</evidence>
<dbReference type="EMBL" id="BAAAEN010000010">
    <property type="protein sequence ID" value="GAA0510209.1"/>
    <property type="molecule type" value="Genomic_DNA"/>
</dbReference>
<evidence type="ECO:0000313" key="3">
    <source>
        <dbReference type="EMBL" id="GAA0510209.1"/>
    </source>
</evidence>
<proteinExistence type="predicted"/>
<dbReference type="PANTHER" id="PTHR11820">
    <property type="entry name" value="ACYLPYRUVASE"/>
    <property type="match status" value="1"/>
</dbReference>
<dbReference type="SUPFAM" id="SSF56529">
    <property type="entry name" value="FAH"/>
    <property type="match status" value="1"/>
</dbReference>
<accession>A0ABP3LZT4</accession>
<sequence>MKLATIELGGRQLPALFLDDGRVCDLQAFAQAAPPATLPFPWPETGRLTMVDLAAGGACTWAWCRDIAAVADAHLVSPGSYRLLAPIPRPPKNIFCLGRNYREHIQEDNASRNLDTQEPEHPQFFTKPWTAIVPHEGAIRYDQRVTRRLDYEVELAVVIGQGGRDIAEGDAPGHIFGYTILNDISARDLQKRHDQWFKGKAIDGSCPLGPWIVSPEAVGDPHALRISLKVNGEQRQNASTGAMIFSIPRTIASLSSGLTLEPGDVIATGTPSGVGYAMNPRQWLKDGDVIECEIEKIGKLVNRVEEVIN</sequence>
<reference evidence="4" key="1">
    <citation type="journal article" date="2019" name="Int. J. Syst. Evol. Microbiol.">
        <title>The Global Catalogue of Microorganisms (GCM) 10K type strain sequencing project: providing services to taxonomists for standard genome sequencing and annotation.</title>
        <authorList>
            <consortium name="The Broad Institute Genomics Platform"/>
            <consortium name="The Broad Institute Genome Sequencing Center for Infectious Disease"/>
            <person name="Wu L."/>
            <person name="Ma J."/>
        </authorList>
    </citation>
    <scope>NUCLEOTIDE SEQUENCE [LARGE SCALE GENOMIC DNA]</scope>
    <source>
        <strain evidence="4">JCM 14330</strain>
    </source>
</reference>
<dbReference type="PANTHER" id="PTHR11820:SF7">
    <property type="entry name" value="ACYLPYRUVASE FAHD1, MITOCHONDRIAL"/>
    <property type="match status" value="1"/>
</dbReference>
<dbReference type="Pfam" id="PF01557">
    <property type="entry name" value="FAA_hydrolase"/>
    <property type="match status" value="1"/>
</dbReference>
<dbReference type="RefSeq" id="WP_343927723.1">
    <property type="nucleotide sequence ID" value="NZ_BAAAEN010000010.1"/>
</dbReference>
<comment type="caution">
    <text evidence="3">The sequence shown here is derived from an EMBL/GenBank/DDBJ whole genome shotgun (WGS) entry which is preliminary data.</text>
</comment>
<gene>
    <name evidence="3" type="ORF">GCM10009097_29260</name>
</gene>
<dbReference type="GO" id="GO:0016787">
    <property type="term" value="F:hydrolase activity"/>
    <property type="evidence" value="ECO:0007669"/>
    <property type="project" value="UniProtKB-KW"/>
</dbReference>
<feature type="domain" description="Fumarylacetoacetase-like C-terminal" evidence="2">
    <location>
        <begin position="94"/>
        <end position="304"/>
    </location>
</feature>
<dbReference type="Gene3D" id="3.90.850.10">
    <property type="entry name" value="Fumarylacetoacetase-like, C-terminal domain"/>
    <property type="match status" value="1"/>
</dbReference>
<protein>
    <submittedName>
        <fullName evidence="3">Fumarylacetoacetate hydrolase family protein</fullName>
    </submittedName>
</protein>
<evidence type="ECO:0000313" key="4">
    <source>
        <dbReference type="Proteomes" id="UP001501706"/>
    </source>
</evidence>
<dbReference type="InterPro" id="IPR036663">
    <property type="entry name" value="Fumarylacetoacetase_C_sf"/>
</dbReference>
<keyword evidence="3" id="KW-0378">Hydrolase</keyword>
<dbReference type="InterPro" id="IPR011234">
    <property type="entry name" value="Fumarylacetoacetase-like_C"/>
</dbReference>
<evidence type="ECO:0000256" key="1">
    <source>
        <dbReference type="ARBA" id="ARBA00022723"/>
    </source>
</evidence>
<dbReference type="Proteomes" id="UP001501706">
    <property type="component" value="Unassembled WGS sequence"/>
</dbReference>